<evidence type="ECO:0000259" key="5">
    <source>
        <dbReference type="Pfam" id="PF01055"/>
    </source>
</evidence>
<evidence type="ECO:0000256" key="4">
    <source>
        <dbReference type="RuleBase" id="RU361185"/>
    </source>
</evidence>
<gene>
    <name evidence="8" type="ORF">KDW03_05280</name>
</gene>
<dbReference type="GO" id="GO:0030246">
    <property type="term" value="F:carbohydrate binding"/>
    <property type="evidence" value="ECO:0007669"/>
    <property type="project" value="InterPro"/>
</dbReference>
<dbReference type="InterPro" id="IPR013780">
    <property type="entry name" value="Glyco_hydro_b"/>
</dbReference>
<dbReference type="InterPro" id="IPR011013">
    <property type="entry name" value="Gal_mutarotase_sf_dom"/>
</dbReference>
<dbReference type="Pfam" id="PF01055">
    <property type="entry name" value="Glyco_hydro_31_2nd"/>
    <property type="match status" value="1"/>
</dbReference>
<dbReference type="PANTHER" id="PTHR22762:SF120">
    <property type="entry name" value="HETEROGLYCAN GLUCOSIDASE 1"/>
    <property type="match status" value="1"/>
</dbReference>
<evidence type="ECO:0000259" key="7">
    <source>
        <dbReference type="Pfam" id="PF21365"/>
    </source>
</evidence>
<dbReference type="RefSeq" id="WP_271436342.1">
    <property type="nucleotide sequence ID" value="NZ_CP073355.1"/>
</dbReference>
<dbReference type="KEGG" id="taqu:KDW03_05280"/>
<evidence type="ECO:0000313" key="9">
    <source>
        <dbReference type="Proteomes" id="UP001056539"/>
    </source>
</evidence>
<dbReference type="Pfam" id="PF13802">
    <property type="entry name" value="Gal_mutarotas_2"/>
    <property type="match status" value="1"/>
</dbReference>
<accession>A0AAX3BGB0</accession>
<evidence type="ECO:0008006" key="10">
    <source>
        <dbReference type="Google" id="ProtNLM"/>
    </source>
</evidence>
<protein>
    <recommendedName>
        <fullName evidence="10">Alpha-glucosidase</fullName>
    </recommendedName>
</protein>
<reference evidence="8" key="2">
    <citation type="submission" date="2022-06" db="EMBL/GenBank/DDBJ databases">
        <title>Thermospira aquatica gen. nov., sp. nov.</title>
        <authorList>
            <person name="Ben Ali Gam Z."/>
            <person name="Labat M."/>
        </authorList>
    </citation>
    <scope>NUCLEOTIDE SEQUENCE</scope>
    <source>
        <strain evidence="8">F1F22</strain>
    </source>
</reference>
<feature type="domain" description="Glycoside hydrolase family 31 TIM barrel" evidence="5">
    <location>
        <begin position="296"/>
        <end position="623"/>
    </location>
</feature>
<dbReference type="InterPro" id="IPR000322">
    <property type="entry name" value="Glyco_hydro_31_TIM"/>
</dbReference>
<reference evidence="8" key="1">
    <citation type="submission" date="2021-04" db="EMBL/GenBank/DDBJ databases">
        <authorList>
            <person name="Postec A."/>
        </authorList>
    </citation>
    <scope>NUCLEOTIDE SEQUENCE</scope>
    <source>
        <strain evidence="8">F1F22</strain>
    </source>
</reference>
<keyword evidence="2 4" id="KW-0378">Hydrolase</keyword>
<dbReference type="Gene3D" id="2.60.40.1180">
    <property type="entry name" value="Golgi alpha-mannosidase II"/>
    <property type="match status" value="2"/>
</dbReference>
<dbReference type="AlphaFoldDB" id="A0AAX3BGB0"/>
<evidence type="ECO:0000256" key="3">
    <source>
        <dbReference type="ARBA" id="ARBA00023295"/>
    </source>
</evidence>
<dbReference type="Gene3D" id="2.60.40.1760">
    <property type="entry name" value="glycosyl hydrolase (family 31)"/>
    <property type="match status" value="1"/>
</dbReference>
<dbReference type="InterPro" id="IPR025887">
    <property type="entry name" value="Glyco_hydro_31_N_dom"/>
</dbReference>
<dbReference type="GO" id="GO:0004553">
    <property type="term" value="F:hydrolase activity, hydrolyzing O-glycosyl compounds"/>
    <property type="evidence" value="ECO:0007669"/>
    <property type="project" value="InterPro"/>
</dbReference>
<evidence type="ECO:0000313" key="8">
    <source>
        <dbReference type="EMBL" id="URA11208.1"/>
    </source>
</evidence>
<proteinExistence type="inferred from homology"/>
<feature type="domain" description="Glycosyl hydrolase family 31 C-terminal" evidence="7">
    <location>
        <begin position="631"/>
        <end position="710"/>
    </location>
</feature>
<dbReference type="PROSITE" id="PS00129">
    <property type="entry name" value="GLYCOSYL_HYDROL_F31_1"/>
    <property type="match status" value="1"/>
</dbReference>
<dbReference type="InterPro" id="IPR017853">
    <property type="entry name" value="GH"/>
</dbReference>
<dbReference type="SUPFAM" id="SSF51445">
    <property type="entry name" value="(Trans)glycosidases"/>
    <property type="match status" value="1"/>
</dbReference>
<dbReference type="InterPro" id="IPR048395">
    <property type="entry name" value="Glyco_hydro_31_C"/>
</dbReference>
<dbReference type="EMBL" id="CP073355">
    <property type="protein sequence ID" value="URA11208.1"/>
    <property type="molecule type" value="Genomic_DNA"/>
</dbReference>
<dbReference type="InterPro" id="IPR030458">
    <property type="entry name" value="Glyco_hydro_31_AS"/>
</dbReference>
<evidence type="ECO:0000256" key="1">
    <source>
        <dbReference type="ARBA" id="ARBA00007806"/>
    </source>
</evidence>
<name>A0AAX3BGB0_9SPIR</name>
<organism evidence="8 9">
    <name type="scientific">Thermospira aquatica</name>
    <dbReference type="NCBI Taxonomy" id="2828656"/>
    <lineage>
        <taxon>Bacteria</taxon>
        <taxon>Pseudomonadati</taxon>
        <taxon>Spirochaetota</taxon>
        <taxon>Spirochaetia</taxon>
        <taxon>Brevinematales</taxon>
        <taxon>Thermospiraceae</taxon>
        <taxon>Thermospira</taxon>
    </lineage>
</organism>
<dbReference type="Proteomes" id="UP001056539">
    <property type="component" value="Chromosome"/>
</dbReference>
<dbReference type="GO" id="GO:0005975">
    <property type="term" value="P:carbohydrate metabolic process"/>
    <property type="evidence" value="ECO:0007669"/>
    <property type="project" value="InterPro"/>
</dbReference>
<sequence>MEKRHLVKRLTKSWSMWIGMRKDLFLVFGFWVMVFGLLAGCAEDIRSERFVSSKRMMLPAEFWGQNFSQTTGRFEKMERYGDGWEMKFERVSLVVRALEGTGWQLSWLTYRPMEHRPSYAVVGGRFVTNVMVEETRDTVSFIRGGERLLVAKREARIRWTKGTKDILVQKGGFRRRGESFCLTFGLDGRAVLGLAEKPSSLNLRGQSLTFYNRDTYKYQRGTDPLYLSVPFVLLWEPGSTVGVFLDNPAQSFWDLGAKDSRILGMGALEGETIVYLWEDRHPAGVIQAYTSLTGKPALPPLWAFGYQQSRFSYFPDRRVMEIATNFRVKNLPADVIYLDIDFMDGRRSFTYDTNRFSDPERLLRDLHQLGFKVVTIIDPGIAIRKGYMPYETGIKADVFVKRTNGMYAQGTVWPGICVFPDYTLPRAREWWGNLYRDFVRMGFDGFWNDMNEPSVFNGPDGSLERTALHDDFGRISPHSRVHNVYGLTMAQATYEGLERLVPQRRPFVLSRAGFAGIQRYAFVWTGDNSASWDHLKLNLSMVLNLGLSGVGLAGADIGGYTGTPSEELFIRWMQMGVFLPLVRNHTEQGTAPQEPWAFGERAEDIVRRYLFVRYRMIPLWYTLAYQASLTGLPLVRPLLWEGGPLSDEGFLVGRDVVVFPVLEKGQKEIRQELPEGIFVEWSSLRAYRSSFTWEVTLENIPVLVRVGSVIPLANLPQTALMEGKPLAEVLQTSDTRIRSTADLEELALWVVGGGSGGGELFWDDGVSQAYRQGQMKYILYRWEETEAGATLTGNVLSGRGGSSLPIRWIVIQPAREPASVELENKRVSFVFTNNTLVIPIGKENLYQDFVLNIFYKGGKR</sequence>
<dbReference type="CDD" id="cd14752">
    <property type="entry name" value="GH31_N"/>
    <property type="match status" value="1"/>
</dbReference>
<keyword evidence="9" id="KW-1185">Reference proteome</keyword>
<evidence type="ECO:0000259" key="6">
    <source>
        <dbReference type="Pfam" id="PF13802"/>
    </source>
</evidence>
<dbReference type="SUPFAM" id="SSF74650">
    <property type="entry name" value="Galactose mutarotase-like"/>
    <property type="match status" value="1"/>
</dbReference>
<comment type="similarity">
    <text evidence="1 4">Belongs to the glycosyl hydrolase 31 family.</text>
</comment>
<keyword evidence="3 4" id="KW-0326">Glycosidase</keyword>
<evidence type="ECO:0000256" key="2">
    <source>
        <dbReference type="ARBA" id="ARBA00022801"/>
    </source>
</evidence>
<dbReference type="Pfam" id="PF21365">
    <property type="entry name" value="Glyco_hydro_31_3rd"/>
    <property type="match status" value="1"/>
</dbReference>
<dbReference type="Gene3D" id="3.20.20.80">
    <property type="entry name" value="Glycosidases"/>
    <property type="match status" value="1"/>
</dbReference>
<dbReference type="PANTHER" id="PTHR22762">
    <property type="entry name" value="ALPHA-GLUCOSIDASE"/>
    <property type="match status" value="1"/>
</dbReference>
<dbReference type="SUPFAM" id="SSF51011">
    <property type="entry name" value="Glycosyl hydrolase domain"/>
    <property type="match status" value="1"/>
</dbReference>
<feature type="domain" description="Glycoside hydrolase family 31 N-terminal" evidence="6">
    <location>
        <begin position="113"/>
        <end position="254"/>
    </location>
</feature>
<dbReference type="CDD" id="cd06604">
    <property type="entry name" value="GH31_glucosidase_II_MalA"/>
    <property type="match status" value="1"/>
</dbReference>